<evidence type="ECO:0000256" key="9">
    <source>
        <dbReference type="SAM" id="SignalP"/>
    </source>
</evidence>
<dbReference type="Pfam" id="PF13639">
    <property type="entry name" value="zf-RING_2"/>
    <property type="match status" value="1"/>
</dbReference>
<dbReference type="GO" id="GO:0008270">
    <property type="term" value="F:zinc ion binding"/>
    <property type="evidence" value="ECO:0007669"/>
    <property type="project" value="UniProtKB-KW"/>
</dbReference>
<evidence type="ECO:0000256" key="1">
    <source>
        <dbReference type="ARBA" id="ARBA00000900"/>
    </source>
</evidence>
<dbReference type="Gene3D" id="3.30.40.10">
    <property type="entry name" value="Zinc/RING finger domain, C3HC4 (zinc finger)"/>
    <property type="match status" value="1"/>
</dbReference>
<evidence type="ECO:0000256" key="2">
    <source>
        <dbReference type="ARBA" id="ARBA00012483"/>
    </source>
</evidence>
<keyword evidence="9" id="KW-0732">Signal</keyword>
<dbReference type="EC" id="2.3.2.27" evidence="2"/>
<organism evidence="11 12">
    <name type="scientific">Turnera subulata</name>
    <dbReference type="NCBI Taxonomy" id="218843"/>
    <lineage>
        <taxon>Eukaryota</taxon>
        <taxon>Viridiplantae</taxon>
        <taxon>Streptophyta</taxon>
        <taxon>Embryophyta</taxon>
        <taxon>Tracheophyta</taxon>
        <taxon>Spermatophyta</taxon>
        <taxon>Magnoliopsida</taxon>
        <taxon>eudicotyledons</taxon>
        <taxon>Gunneridae</taxon>
        <taxon>Pentapetalae</taxon>
        <taxon>rosids</taxon>
        <taxon>fabids</taxon>
        <taxon>Malpighiales</taxon>
        <taxon>Passifloraceae</taxon>
        <taxon>Turnera</taxon>
    </lineage>
</organism>
<dbReference type="InterPro" id="IPR001841">
    <property type="entry name" value="Znf_RING"/>
</dbReference>
<keyword evidence="12" id="KW-1185">Reference proteome</keyword>
<reference evidence="11" key="2">
    <citation type="journal article" date="2023" name="Plants (Basel)">
        <title>Annotation of the Turnera subulata (Passifloraceae) Draft Genome Reveals the S-Locus Evolved after the Divergence of Turneroideae from Passifloroideae in a Stepwise Manner.</title>
        <authorList>
            <person name="Henning P.M."/>
            <person name="Roalson E.H."/>
            <person name="Mir W."/>
            <person name="McCubbin A.G."/>
            <person name="Shore J.S."/>
        </authorList>
    </citation>
    <scope>NUCLEOTIDE SEQUENCE</scope>
    <source>
        <strain evidence="11">F60SS</strain>
    </source>
</reference>
<dbReference type="GO" id="GO:0061630">
    <property type="term" value="F:ubiquitin protein ligase activity"/>
    <property type="evidence" value="ECO:0007669"/>
    <property type="project" value="UniProtKB-EC"/>
</dbReference>
<evidence type="ECO:0000256" key="7">
    <source>
        <dbReference type="ARBA" id="ARBA00024209"/>
    </source>
</evidence>
<dbReference type="Proteomes" id="UP001141552">
    <property type="component" value="Unassembled WGS sequence"/>
</dbReference>
<dbReference type="EMBL" id="JAKUCV010002565">
    <property type="protein sequence ID" value="KAJ4842171.1"/>
    <property type="molecule type" value="Genomic_DNA"/>
</dbReference>
<keyword evidence="6" id="KW-0862">Zinc</keyword>
<dbReference type="SMART" id="SM00184">
    <property type="entry name" value="RING"/>
    <property type="match status" value="1"/>
</dbReference>
<dbReference type="SUPFAM" id="SSF57850">
    <property type="entry name" value="RING/U-box"/>
    <property type="match status" value="1"/>
</dbReference>
<dbReference type="PANTHER" id="PTHR14155">
    <property type="entry name" value="RING FINGER DOMAIN-CONTAINING"/>
    <property type="match status" value="1"/>
</dbReference>
<evidence type="ECO:0000256" key="6">
    <source>
        <dbReference type="ARBA" id="ARBA00022833"/>
    </source>
</evidence>
<dbReference type="AlphaFoldDB" id="A0A9Q0G2W2"/>
<dbReference type="PANTHER" id="PTHR14155:SF610">
    <property type="entry name" value="OS01G0755700 PROTEIN"/>
    <property type="match status" value="1"/>
</dbReference>
<dbReference type="OrthoDB" id="852142at2759"/>
<feature type="non-terminal residue" evidence="11">
    <location>
        <position position="143"/>
    </location>
</feature>
<proteinExistence type="inferred from homology"/>
<gene>
    <name evidence="11" type="ORF">Tsubulata_050174</name>
</gene>
<feature type="signal peptide" evidence="9">
    <location>
        <begin position="1"/>
        <end position="18"/>
    </location>
</feature>
<evidence type="ECO:0000313" key="12">
    <source>
        <dbReference type="Proteomes" id="UP001141552"/>
    </source>
</evidence>
<comment type="similarity">
    <text evidence="7">Belongs to the RING-type zinc finger family. ATL subfamily.</text>
</comment>
<feature type="domain" description="RING-type" evidence="10">
    <location>
        <begin position="99"/>
        <end position="141"/>
    </location>
</feature>
<evidence type="ECO:0000256" key="8">
    <source>
        <dbReference type="PROSITE-ProRule" id="PRU00175"/>
    </source>
</evidence>
<comment type="catalytic activity">
    <reaction evidence="1">
        <text>S-ubiquitinyl-[E2 ubiquitin-conjugating enzyme]-L-cysteine + [acceptor protein]-L-lysine = [E2 ubiquitin-conjugating enzyme]-L-cysteine + N(6)-ubiquitinyl-[acceptor protein]-L-lysine.</text>
        <dbReference type="EC" id="2.3.2.27"/>
    </reaction>
</comment>
<feature type="chain" id="PRO_5040220677" description="RING-type E3 ubiquitin transferase" evidence="9">
    <location>
        <begin position="19"/>
        <end position="143"/>
    </location>
</feature>
<evidence type="ECO:0000256" key="4">
    <source>
        <dbReference type="ARBA" id="ARBA00022771"/>
    </source>
</evidence>
<evidence type="ECO:0000256" key="3">
    <source>
        <dbReference type="ARBA" id="ARBA00022723"/>
    </source>
</evidence>
<name>A0A9Q0G2W2_9ROSI</name>
<sequence>MILISCVCIGFEIVLCRCLGVDEQREEQQADIELGQYPTTTTSLPQADTEQQALVEGEEDIEQGLGGGRRLGSKSLRPAWHVYVYSSSTTSMISNSGECAICFADFKDGDSCKVLSVCSHMFHQTCINDWLAREKHCPLCRNC</sequence>
<dbReference type="InterPro" id="IPR013083">
    <property type="entry name" value="Znf_RING/FYVE/PHD"/>
</dbReference>
<protein>
    <recommendedName>
        <fullName evidence="2">RING-type E3 ubiquitin transferase</fullName>
        <ecNumber evidence="2">2.3.2.27</ecNumber>
    </recommendedName>
</protein>
<dbReference type="InterPro" id="IPR053238">
    <property type="entry name" value="RING-H2_zinc_finger"/>
</dbReference>
<accession>A0A9Q0G2W2</accession>
<reference evidence="11" key="1">
    <citation type="submission" date="2022-02" db="EMBL/GenBank/DDBJ databases">
        <authorList>
            <person name="Henning P.M."/>
            <person name="McCubbin A.G."/>
            <person name="Shore J.S."/>
        </authorList>
    </citation>
    <scope>NUCLEOTIDE SEQUENCE</scope>
    <source>
        <strain evidence="11">F60SS</strain>
        <tissue evidence="11">Leaves</tissue>
    </source>
</reference>
<evidence type="ECO:0000256" key="5">
    <source>
        <dbReference type="ARBA" id="ARBA00022786"/>
    </source>
</evidence>
<keyword evidence="4 8" id="KW-0863">Zinc-finger</keyword>
<dbReference type="PROSITE" id="PS50089">
    <property type="entry name" value="ZF_RING_2"/>
    <property type="match status" value="1"/>
</dbReference>
<evidence type="ECO:0000259" key="10">
    <source>
        <dbReference type="PROSITE" id="PS50089"/>
    </source>
</evidence>
<evidence type="ECO:0000313" key="11">
    <source>
        <dbReference type="EMBL" id="KAJ4842171.1"/>
    </source>
</evidence>
<comment type="caution">
    <text evidence="11">The sequence shown here is derived from an EMBL/GenBank/DDBJ whole genome shotgun (WGS) entry which is preliminary data.</text>
</comment>
<keyword evidence="3" id="KW-0479">Metal-binding</keyword>
<keyword evidence="5" id="KW-0833">Ubl conjugation pathway</keyword>